<accession>A0A9X1UYB5</accession>
<dbReference type="Proteomes" id="UP001139344">
    <property type="component" value="Unassembled WGS sequence"/>
</dbReference>
<gene>
    <name evidence="2" type="ORF">LU635_12705</name>
</gene>
<name>A0A9X1UYB5_9FLAO</name>
<organism evidence="2 3">
    <name type="scientific">Christiangramia crocea</name>
    <dbReference type="NCBI Taxonomy" id="2904124"/>
    <lineage>
        <taxon>Bacteria</taxon>
        <taxon>Pseudomonadati</taxon>
        <taxon>Bacteroidota</taxon>
        <taxon>Flavobacteriia</taxon>
        <taxon>Flavobacteriales</taxon>
        <taxon>Flavobacteriaceae</taxon>
        <taxon>Christiangramia</taxon>
    </lineage>
</organism>
<evidence type="ECO:0000313" key="3">
    <source>
        <dbReference type="Proteomes" id="UP001139344"/>
    </source>
</evidence>
<feature type="region of interest" description="Disordered" evidence="1">
    <location>
        <begin position="166"/>
        <end position="189"/>
    </location>
</feature>
<dbReference type="RefSeq" id="WP_240099817.1">
    <property type="nucleotide sequence ID" value="NZ_JAJSON010000025.1"/>
</dbReference>
<sequence>MANLLDIFRTHSGERLMEKTEELTSQDRSKIQRTFTFTLPALLSVFQKNEALLLKDFQDLISFIEQADLISEGNNIIVHQLDPDQIELLENCSDLQKMDKESFQKILKISAGFIAAIITQMKKKEENAQISDLIQSLNGQGVEYDKVFIRTLVKNEDSPDLIDSSEEIALGKKNNNDDQSILGGYSGGR</sequence>
<evidence type="ECO:0000313" key="2">
    <source>
        <dbReference type="EMBL" id="MCG9972503.1"/>
    </source>
</evidence>
<proteinExistence type="predicted"/>
<keyword evidence="3" id="KW-1185">Reference proteome</keyword>
<reference evidence="2" key="1">
    <citation type="submission" date="2021-12" db="EMBL/GenBank/DDBJ databases">
        <title>Description of Gramella crocea sp. nov., a new bacterium isolated from activated sludge.</title>
        <authorList>
            <person name="Zhang X."/>
        </authorList>
    </citation>
    <scope>NUCLEOTIDE SEQUENCE</scope>
    <source>
        <strain evidence="2">YB25</strain>
    </source>
</reference>
<evidence type="ECO:0000256" key="1">
    <source>
        <dbReference type="SAM" id="MobiDB-lite"/>
    </source>
</evidence>
<comment type="caution">
    <text evidence="2">The sequence shown here is derived from an EMBL/GenBank/DDBJ whole genome shotgun (WGS) entry which is preliminary data.</text>
</comment>
<protein>
    <submittedName>
        <fullName evidence="2">Uncharacterized protein</fullName>
    </submittedName>
</protein>
<dbReference type="EMBL" id="JAJSON010000025">
    <property type="protein sequence ID" value="MCG9972503.1"/>
    <property type="molecule type" value="Genomic_DNA"/>
</dbReference>
<dbReference type="AlphaFoldDB" id="A0A9X1UYB5"/>